<dbReference type="Pfam" id="PF07859">
    <property type="entry name" value="Abhydrolase_3"/>
    <property type="match status" value="1"/>
</dbReference>
<keyword evidence="1" id="KW-0378">Hydrolase</keyword>
<dbReference type="Gene3D" id="3.40.50.1820">
    <property type="entry name" value="alpha/beta hydrolase"/>
    <property type="match status" value="1"/>
</dbReference>
<reference evidence="3 4" key="1">
    <citation type="submission" date="2016-10" db="EMBL/GenBank/DDBJ databases">
        <authorList>
            <person name="de Groot N.N."/>
        </authorList>
    </citation>
    <scope>NUCLEOTIDE SEQUENCE [LARGE SCALE GENOMIC DNA]</scope>
    <source>
        <strain evidence="3 4">CGMCC 4.6858</strain>
    </source>
</reference>
<dbReference type="Proteomes" id="UP000199034">
    <property type="component" value="Unassembled WGS sequence"/>
</dbReference>
<dbReference type="OrthoDB" id="9803828at2"/>
<dbReference type="InterPro" id="IPR029058">
    <property type="entry name" value="AB_hydrolase_fold"/>
</dbReference>
<dbReference type="InterPro" id="IPR013094">
    <property type="entry name" value="AB_hydrolase_3"/>
</dbReference>
<evidence type="ECO:0000259" key="2">
    <source>
        <dbReference type="Pfam" id="PF07859"/>
    </source>
</evidence>
<dbReference type="SUPFAM" id="SSF53474">
    <property type="entry name" value="alpha/beta-Hydrolases"/>
    <property type="match status" value="1"/>
</dbReference>
<dbReference type="PANTHER" id="PTHR48081:SF8">
    <property type="entry name" value="ALPHA_BETA HYDROLASE FOLD-3 DOMAIN-CONTAINING PROTEIN-RELATED"/>
    <property type="match status" value="1"/>
</dbReference>
<dbReference type="EMBL" id="FMZM01000007">
    <property type="protein sequence ID" value="SDD32612.1"/>
    <property type="molecule type" value="Genomic_DNA"/>
</dbReference>
<dbReference type="AlphaFoldDB" id="A0A1G6TTX0"/>
<evidence type="ECO:0000313" key="3">
    <source>
        <dbReference type="EMBL" id="SDD32612.1"/>
    </source>
</evidence>
<dbReference type="STRING" id="1045774.SAMN05421872_107195"/>
<sequence>MRGVAALMRSTRKRRFLTTEGGHDMLARAKGPSDPPRSVTRRMSVESRTVGCFDVHQVRRPDSAGSRPVVVYLHGGAYVNEIVSQHWALVRRLAAELDVEVWVPVYGLAPDHYAQQAHDLVAALLEELYDAGRDCWLAGDSAGGGLALAAAQRAVARGRSTVRGLTLIAPWLDLGMRNPEVDALEPHDPWLARAALRPIADAWAAGLSLDDPRVSPLLGPVDGLPPVDLWVGTRDITLPDARILRDRLAGVVPVDFHELPGGLHVVPLLPVPEGEQARRRIIERIGAGLQE</sequence>
<feature type="domain" description="Alpha/beta hydrolase fold-3" evidence="2">
    <location>
        <begin position="70"/>
        <end position="266"/>
    </location>
</feature>
<organism evidence="3 4">
    <name type="scientific">Nocardioides lianchengensis</name>
    <dbReference type="NCBI Taxonomy" id="1045774"/>
    <lineage>
        <taxon>Bacteria</taxon>
        <taxon>Bacillati</taxon>
        <taxon>Actinomycetota</taxon>
        <taxon>Actinomycetes</taxon>
        <taxon>Propionibacteriales</taxon>
        <taxon>Nocardioidaceae</taxon>
        <taxon>Nocardioides</taxon>
    </lineage>
</organism>
<gene>
    <name evidence="3" type="ORF">SAMN05421872_107195</name>
</gene>
<dbReference type="InterPro" id="IPR050300">
    <property type="entry name" value="GDXG_lipolytic_enzyme"/>
</dbReference>
<dbReference type="GO" id="GO:0016787">
    <property type="term" value="F:hydrolase activity"/>
    <property type="evidence" value="ECO:0007669"/>
    <property type="project" value="UniProtKB-KW"/>
</dbReference>
<protein>
    <submittedName>
        <fullName evidence="3">Acetyl esterase/lipase</fullName>
    </submittedName>
</protein>
<accession>A0A1G6TTX0</accession>
<name>A0A1G6TTX0_9ACTN</name>
<keyword evidence="4" id="KW-1185">Reference proteome</keyword>
<dbReference type="PANTHER" id="PTHR48081">
    <property type="entry name" value="AB HYDROLASE SUPERFAMILY PROTEIN C4A8.06C"/>
    <property type="match status" value="1"/>
</dbReference>
<evidence type="ECO:0000313" key="4">
    <source>
        <dbReference type="Proteomes" id="UP000199034"/>
    </source>
</evidence>
<proteinExistence type="predicted"/>
<evidence type="ECO:0000256" key="1">
    <source>
        <dbReference type="ARBA" id="ARBA00022801"/>
    </source>
</evidence>